<sequence length="218" mass="24197">GDEDTPYPTRHSEPYPLSKAQAERLVLEANGAPVSGGSRLVTVSLRPTGIFGERHPLLELFYRRGRGLGGWLPRTLPPNAEHGRVYVGNVAWMHILAARAARRCPASVAGEVFFCYDESPFLAYEEFNLRLLGLRAGGPRPPRALLELLARLNALLRVLLGPLGGFAPLLNPYTLAVASTPFTVRTRKARQRFGFRPLFSWEQARDRTLGWVRQLGTA</sequence>
<dbReference type="GO" id="GO:0016616">
    <property type="term" value="F:oxidoreductase activity, acting on the CH-OH group of donors, NAD or NADP as acceptor"/>
    <property type="evidence" value="ECO:0007669"/>
    <property type="project" value="InterPro"/>
</dbReference>
<dbReference type="Gene3D" id="3.40.50.720">
    <property type="entry name" value="NAD(P)-binding Rossmann-like Domain"/>
    <property type="match status" value="1"/>
</dbReference>
<dbReference type="Proteomes" id="UP000504627">
    <property type="component" value="Unplaced"/>
</dbReference>
<organism evidence="2 3">
    <name type="scientific">Pipra filicauda</name>
    <name type="common">Wire-tailed manakin</name>
    <dbReference type="NCBI Taxonomy" id="649802"/>
    <lineage>
        <taxon>Eukaryota</taxon>
        <taxon>Metazoa</taxon>
        <taxon>Chordata</taxon>
        <taxon>Craniata</taxon>
        <taxon>Vertebrata</taxon>
        <taxon>Euteleostomi</taxon>
        <taxon>Archelosauria</taxon>
        <taxon>Archosauria</taxon>
        <taxon>Dinosauria</taxon>
        <taxon>Saurischia</taxon>
        <taxon>Theropoda</taxon>
        <taxon>Coelurosauria</taxon>
        <taxon>Aves</taxon>
        <taxon>Neognathae</taxon>
        <taxon>Neoaves</taxon>
        <taxon>Telluraves</taxon>
        <taxon>Australaves</taxon>
        <taxon>Passeriformes</taxon>
        <taxon>Pipridae</taxon>
        <taxon>Pipra</taxon>
    </lineage>
</organism>
<feature type="domain" description="3-beta hydroxysteroid dehydrogenase/isomerase" evidence="1">
    <location>
        <begin position="1"/>
        <end position="132"/>
    </location>
</feature>
<dbReference type="RefSeq" id="XP_039234607.1">
    <property type="nucleotide sequence ID" value="XM_039378673.1"/>
</dbReference>
<name>A0A7R5KCB1_9PASS</name>
<dbReference type="Pfam" id="PF01073">
    <property type="entry name" value="3Beta_HSD"/>
    <property type="match status" value="1"/>
</dbReference>
<evidence type="ECO:0000259" key="1">
    <source>
        <dbReference type="Pfam" id="PF01073"/>
    </source>
</evidence>
<feature type="non-terminal residue" evidence="3">
    <location>
        <position position="1"/>
    </location>
</feature>
<dbReference type="SUPFAM" id="SSF51735">
    <property type="entry name" value="NAD(P)-binding Rossmann-fold domains"/>
    <property type="match status" value="1"/>
</dbReference>
<gene>
    <name evidence="3" type="primary">HSD3B7</name>
</gene>
<dbReference type="GeneID" id="113985307"/>
<reference evidence="3" key="1">
    <citation type="submission" date="2025-08" db="UniProtKB">
        <authorList>
            <consortium name="RefSeq"/>
        </authorList>
    </citation>
    <scope>IDENTIFICATION</scope>
    <source>
        <tissue evidence="3">Muscle</tissue>
    </source>
</reference>
<accession>A0A7R5KCB1</accession>
<proteinExistence type="predicted"/>
<dbReference type="InterPro" id="IPR036291">
    <property type="entry name" value="NAD(P)-bd_dom_sf"/>
</dbReference>
<protein>
    <submittedName>
        <fullName evidence="3">3 beta-hydroxysteroid dehydrogenase type 7</fullName>
    </submittedName>
</protein>
<dbReference type="InParanoid" id="A0A7R5KCB1"/>
<dbReference type="GO" id="GO:0006694">
    <property type="term" value="P:steroid biosynthetic process"/>
    <property type="evidence" value="ECO:0007669"/>
    <property type="project" value="InterPro"/>
</dbReference>
<evidence type="ECO:0000313" key="3">
    <source>
        <dbReference type="RefSeq" id="XP_039234607.1"/>
    </source>
</evidence>
<dbReference type="InterPro" id="IPR002225">
    <property type="entry name" value="3Beta_OHSteriod_DH/Estase"/>
</dbReference>
<keyword evidence="2" id="KW-1185">Reference proteome</keyword>
<dbReference type="CTD" id="80270"/>
<evidence type="ECO:0000313" key="2">
    <source>
        <dbReference type="Proteomes" id="UP000504627"/>
    </source>
</evidence>
<dbReference type="AlphaFoldDB" id="A0A7R5KCB1"/>